<gene>
    <name evidence="12" type="ORF">G5C65_25000</name>
</gene>
<evidence type="ECO:0000256" key="4">
    <source>
        <dbReference type="ARBA" id="ARBA00022801"/>
    </source>
</evidence>
<evidence type="ECO:0000256" key="1">
    <source>
        <dbReference type="ARBA" id="ARBA00007664"/>
    </source>
</evidence>
<sequence length="368" mass="39046">MKHARNRFAQLGSIALLVTVAAAAPASADDPPKPLTSPTQAQKLADRLGDDRTGGVYYEDGRLVVTVTDQEAAQTVRNAGGIPKLVKRSTAELTAIGDELDDLGTINNTAWGAEAKSNQVHVKIFDEVPAAGRTRIDKVAAAHPGAIRIDRIRSKLKFKATSLRGGNGITSSGWVCSAGFNTKSSSGAIYTLTTGHCVPGTGNTWYMDWNGQRIGKQTFYRNGGGTDGSPWRCADCATIRANDPNIKPLGTVRYWGGIYKQITNSRFAVQGEGIDRIGVSSQDKTGKITIVKVTVTIGGKKMKGMHETNACALGGDSGGPALRGKTALGLLSGGTDETECSDSSDHSGVWNYLEPVQRVLNERGLHVY</sequence>
<comment type="caution">
    <text evidence="12">The sequence shown here is derived from an EMBL/GenBank/DDBJ whole genome shotgun (WGS) entry which is preliminary data.</text>
</comment>
<dbReference type="EMBL" id="JAAKZZ010000318">
    <property type="protein sequence ID" value="NGO71548.1"/>
    <property type="molecule type" value="Genomic_DNA"/>
</dbReference>
<dbReference type="CDD" id="cd21112">
    <property type="entry name" value="alphaLP-like"/>
    <property type="match status" value="1"/>
</dbReference>
<comment type="similarity">
    <text evidence="1">Belongs to the peptidase S1 family.</text>
</comment>
<dbReference type="GO" id="GO:0006508">
    <property type="term" value="P:proteolysis"/>
    <property type="evidence" value="ECO:0007669"/>
    <property type="project" value="UniProtKB-KW"/>
</dbReference>
<evidence type="ECO:0000313" key="12">
    <source>
        <dbReference type="EMBL" id="NGO71548.1"/>
    </source>
</evidence>
<keyword evidence="3 9" id="KW-0732">Signal</keyword>
<dbReference type="GO" id="GO:0004252">
    <property type="term" value="F:serine-type endopeptidase activity"/>
    <property type="evidence" value="ECO:0007669"/>
    <property type="project" value="InterPro"/>
</dbReference>
<evidence type="ECO:0000259" key="11">
    <source>
        <dbReference type="Pfam" id="PF02983"/>
    </source>
</evidence>
<feature type="region of interest" description="Disordered" evidence="8">
    <location>
        <begin position="25"/>
        <end position="48"/>
    </location>
</feature>
<keyword evidence="7" id="KW-1015">Disulfide bond</keyword>
<dbReference type="PRINTS" id="PR00861">
    <property type="entry name" value="ALYTICPTASE"/>
</dbReference>
<dbReference type="AlphaFoldDB" id="A0A6G4X2D5"/>
<accession>A0A6G4X2D5</accession>
<dbReference type="Pfam" id="PF02983">
    <property type="entry name" value="Pro_Al_protease"/>
    <property type="match status" value="1"/>
</dbReference>
<evidence type="ECO:0000256" key="9">
    <source>
        <dbReference type="SAM" id="SignalP"/>
    </source>
</evidence>
<evidence type="ECO:0000256" key="8">
    <source>
        <dbReference type="SAM" id="MobiDB-lite"/>
    </source>
</evidence>
<dbReference type="RefSeq" id="WP_165301182.1">
    <property type="nucleotide sequence ID" value="NZ_JAAKZZ010000318.1"/>
</dbReference>
<dbReference type="InterPro" id="IPR001254">
    <property type="entry name" value="Trypsin_dom"/>
</dbReference>
<dbReference type="Proteomes" id="UP000477722">
    <property type="component" value="Unassembled WGS sequence"/>
</dbReference>
<reference evidence="12 13" key="1">
    <citation type="submission" date="2020-02" db="EMBL/GenBank/DDBJ databases">
        <title>Whole-genome analyses of novel actinobacteria.</title>
        <authorList>
            <person name="Sahin N."/>
            <person name="Tatar D."/>
        </authorList>
    </citation>
    <scope>NUCLEOTIDE SEQUENCE [LARGE SCALE GENOMIC DNA]</scope>
    <source>
        <strain evidence="12 13">SB3404</strain>
    </source>
</reference>
<organism evidence="12 13">
    <name type="scientific">Streptomyces boncukensis</name>
    <dbReference type="NCBI Taxonomy" id="2711219"/>
    <lineage>
        <taxon>Bacteria</taxon>
        <taxon>Bacillati</taxon>
        <taxon>Actinomycetota</taxon>
        <taxon>Actinomycetes</taxon>
        <taxon>Kitasatosporales</taxon>
        <taxon>Streptomycetaceae</taxon>
        <taxon>Streptomyces</taxon>
    </lineage>
</organism>
<evidence type="ECO:0000313" key="13">
    <source>
        <dbReference type="Proteomes" id="UP000477722"/>
    </source>
</evidence>
<dbReference type="SUPFAM" id="SSF50494">
    <property type="entry name" value="Trypsin-like serine proteases"/>
    <property type="match status" value="1"/>
</dbReference>
<dbReference type="InterPro" id="IPR043504">
    <property type="entry name" value="Peptidase_S1_PA_chymotrypsin"/>
</dbReference>
<keyword evidence="4" id="KW-0378">Hydrolase</keyword>
<feature type="domain" description="Peptidase S1" evidence="10">
    <location>
        <begin position="187"/>
        <end position="338"/>
    </location>
</feature>
<evidence type="ECO:0000256" key="2">
    <source>
        <dbReference type="ARBA" id="ARBA00022670"/>
    </source>
</evidence>
<name>A0A6G4X2D5_9ACTN</name>
<evidence type="ECO:0000256" key="3">
    <source>
        <dbReference type="ARBA" id="ARBA00022729"/>
    </source>
</evidence>
<dbReference type="InterPro" id="IPR001316">
    <property type="entry name" value="Pept_S1A_streptogrisin"/>
</dbReference>
<keyword evidence="13" id="KW-1185">Reference proteome</keyword>
<evidence type="ECO:0000256" key="6">
    <source>
        <dbReference type="ARBA" id="ARBA00023145"/>
    </source>
</evidence>
<keyword evidence="5" id="KW-0720">Serine protease</keyword>
<protein>
    <submittedName>
        <fullName evidence="12">Uncharacterized protein</fullName>
    </submittedName>
</protein>
<dbReference type="InterPro" id="IPR009003">
    <property type="entry name" value="Peptidase_S1_PA"/>
</dbReference>
<evidence type="ECO:0000256" key="7">
    <source>
        <dbReference type="ARBA" id="ARBA00023157"/>
    </source>
</evidence>
<dbReference type="InterPro" id="IPR004236">
    <property type="entry name" value="Pept_S1_alpha_lytic"/>
</dbReference>
<feature type="signal peptide" evidence="9">
    <location>
        <begin position="1"/>
        <end position="28"/>
    </location>
</feature>
<feature type="domain" description="Peptidase S1A alpha-lytic prodomain" evidence="11">
    <location>
        <begin position="88"/>
        <end position="142"/>
    </location>
</feature>
<keyword evidence="2" id="KW-0645">Protease</keyword>
<dbReference type="Pfam" id="PF00089">
    <property type="entry name" value="Trypsin"/>
    <property type="match status" value="1"/>
</dbReference>
<feature type="chain" id="PRO_5026127082" evidence="9">
    <location>
        <begin position="29"/>
        <end position="368"/>
    </location>
</feature>
<dbReference type="Gene3D" id="2.40.10.10">
    <property type="entry name" value="Trypsin-like serine proteases"/>
    <property type="match status" value="2"/>
</dbReference>
<evidence type="ECO:0000256" key="5">
    <source>
        <dbReference type="ARBA" id="ARBA00022825"/>
    </source>
</evidence>
<proteinExistence type="inferred from homology"/>
<dbReference type="GO" id="GO:0005576">
    <property type="term" value="C:extracellular region"/>
    <property type="evidence" value="ECO:0007669"/>
    <property type="project" value="InterPro"/>
</dbReference>
<evidence type="ECO:0000259" key="10">
    <source>
        <dbReference type="Pfam" id="PF00089"/>
    </source>
</evidence>
<keyword evidence="6" id="KW-0865">Zymogen</keyword>